<keyword evidence="4" id="KW-0804">Transcription</keyword>
<dbReference type="RefSeq" id="WP_073134834.1">
    <property type="nucleotide sequence ID" value="NZ_FQZF01000012.1"/>
</dbReference>
<dbReference type="PANTHER" id="PTHR30537">
    <property type="entry name" value="HTH-TYPE TRANSCRIPTIONAL REGULATOR"/>
    <property type="match status" value="1"/>
</dbReference>
<dbReference type="GO" id="GO:0006351">
    <property type="term" value="P:DNA-templated transcription"/>
    <property type="evidence" value="ECO:0007669"/>
    <property type="project" value="TreeGrafter"/>
</dbReference>
<evidence type="ECO:0000259" key="5">
    <source>
        <dbReference type="PROSITE" id="PS50931"/>
    </source>
</evidence>
<keyword evidence="2" id="KW-0805">Transcription regulation</keyword>
<evidence type="ECO:0000256" key="2">
    <source>
        <dbReference type="ARBA" id="ARBA00023015"/>
    </source>
</evidence>
<dbReference type="STRING" id="198092.SAMN02745194_02301"/>
<dbReference type="Proteomes" id="UP000184387">
    <property type="component" value="Unassembled WGS sequence"/>
</dbReference>
<dbReference type="Pfam" id="PF00126">
    <property type="entry name" value="HTH_1"/>
    <property type="match status" value="1"/>
</dbReference>
<accession>A0A1M6IFS8</accession>
<evidence type="ECO:0000256" key="3">
    <source>
        <dbReference type="ARBA" id="ARBA00023125"/>
    </source>
</evidence>
<feature type="domain" description="HTH lysR-type" evidence="5">
    <location>
        <begin position="6"/>
        <end position="63"/>
    </location>
</feature>
<dbReference type="SUPFAM" id="SSF46785">
    <property type="entry name" value="Winged helix' DNA-binding domain"/>
    <property type="match status" value="1"/>
</dbReference>
<evidence type="ECO:0000313" key="6">
    <source>
        <dbReference type="EMBL" id="SHJ33324.1"/>
    </source>
</evidence>
<comment type="similarity">
    <text evidence="1">Belongs to the LysR transcriptional regulatory family.</text>
</comment>
<dbReference type="InterPro" id="IPR000847">
    <property type="entry name" value="LysR_HTH_N"/>
</dbReference>
<evidence type="ECO:0000313" key="7">
    <source>
        <dbReference type="Proteomes" id="UP000184387"/>
    </source>
</evidence>
<dbReference type="PROSITE" id="PS50931">
    <property type="entry name" value="HTH_LYSR"/>
    <property type="match status" value="1"/>
</dbReference>
<protein>
    <submittedName>
        <fullName evidence="6">LysR family transcriptional regulator, glycine cleavage system transcriptional activator</fullName>
    </submittedName>
</protein>
<dbReference type="AlphaFoldDB" id="A0A1M6IFS8"/>
<dbReference type="SUPFAM" id="SSF53850">
    <property type="entry name" value="Periplasmic binding protein-like II"/>
    <property type="match status" value="1"/>
</dbReference>
<reference evidence="6 7" key="1">
    <citation type="submission" date="2016-11" db="EMBL/GenBank/DDBJ databases">
        <authorList>
            <person name="Jaros S."/>
            <person name="Januszkiewicz K."/>
            <person name="Wedrychowicz H."/>
        </authorList>
    </citation>
    <scope>NUCLEOTIDE SEQUENCE [LARGE SCALE GENOMIC DNA]</scope>
    <source>
        <strain evidence="6 7">DSM 14916</strain>
    </source>
</reference>
<dbReference type="Gene3D" id="3.40.190.10">
    <property type="entry name" value="Periplasmic binding protein-like II"/>
    <property type="match status" value="2"/>
</dbReference>
<organism evidence="6 7">
    <name type="scientific">Muricoccus roseus</name>
    <dbReference type="NCBI Taxonomy" id="198092"/>
    <lineage>
        <taxon>Bacteria</taxon>
        <taxon>Pseudomonadati</taxon>
        <taxon>Pseudomonadota</taxon>
        <taxon>Alphaproteobacteria</taxon>
        <taxon>Acetobacterales</taxon>
        <taxon>Roseomonadaceae</taxon>
        <taxon>Muricoccus</taxon>
    </lineage>
</organism>
<sequence>MADDLPPLASLRAFVLVAETGSLSAAAARLNVTQPAISKRLRELEARLAEPLLRRSANHVRPTEAGAAYAEALSEAFARIRAATAALPGQARPVRVLAYTTWALRWLIPRIPRFRAENPGLEVEVSTSTDAWAIANAPADVAVRTAQADHPPAPGAIRLQAVLLAPFAAPALARAQPLSAMRLLASRIRPNDWAQWHAAHGLEPGAPPLVFESTTLAIQAAMEGMGAVICSPAFVERELRRRALRRLAPDAIPAGDHYWLIRPGGTARPAAQAFIEWLLREVASGEAPAHPTSPR</sequence>
<dbReference type="InterPro" id="IPR005119">
    <property type="entry name" value="LysR_subst-bd"/>
</dbReference>
<dbReference type="Gene3D" id="1.10.10.10">
    <property type="entry name" value="Winged helix-like DNA-binding domain superfamily/Winged helix DNA-binding domain"/>
    <property type="match status" value="1"/>
</dbReference>
<dbReference type="GO" id="GO:0003700">
    <property type="term" value="F:DNA-binding transcription factor activity"/>
    <property type="evidence" value="ECO:0007669"/>
    <property type="project" value="InterPro"/>
</dbReference>
<dbReference type="PRINTS" id="PR00039">
    <property type="entry name" value="HTHLYSR"/>
</dbReference>
<dbReference type="Pfam" id="PF03466">
    <property type="entry name" value="LysR_substrate"/>
    <property type="match status" value="1"/>
</dbReference>
<dbReference type="InterPro" id="IPR058163">
    <property type="entry name" value="LysR-type_TF_proteobact-type"/>
</dbReference>
<dbReference type="InterPro" id="IPR036388">
    <property type="entry name" value="WH-like_DNA-bd_sf"/>
</dbReference>
<dbReference type="PANTHER" id="PTHR30537:SF74">
    <property type="entry name" value="HTH-TYPE TRANSCRIPTIONAL REGULATOR TRPI"/>
    <property type="match status" value="1"/>
</dbReference>
<evidence type="ECO:0000256" key="1">
    <source>
        <dbReference type="ARBA" id="ARBA00009437"/>
    </source>
</evidence>
<dbReference type="EMBL" id="FQZF01000012">
    <property type="protein sequence ID" value="SHJ33324.1"/>
    <property type="molecule type" value="Genomic_DNA"/>
</dbReference>
<dbReference type="FunFam" id="1.10.10.10:FF:000001">
    <property type="entry name" value="LysR family transcriptional regulator"/>
    <property type="match status" value="1"/>
</dbReference>
<dbReference type="OrthoDB" id="9794694at2"/>
<keyword evidence="3" id="KW-0238">DNA-binding</keyword>
<keyword evidence="7" id="KW-1185">Reference proteome</keyword>
<evidence type="ECO:0000256" key="4">
    <source>
        <dbReference type="ARBA" id="ARBA00023163"/>
    </source>
</evidence>
<proteinExistence type="inferred from homology"/>
<name>A0A1M6IFS8_9PROT</name>
<dbReference type="InterPro" id="IPR036390">
    <property type="entry name" value="WH_DNA-bd_sf"/>
</dbReference>
<gene>
    <name evidence="6" type="ORF">SAMN02745194_02301</name>
</gene>
<dbReference type="GO" id="GO:0043565">
    <property type="term" value="F:sequence-specific DNA binding"/>
    <property type="evidence" value="ECO:0007669"/>
    <property type="project" value="TreeGrafter"/>
</dbReference>